<dbReference type="EMBL" id="JAMXFA010000005">
    <property type="protein sequence ID" value="MCT7977108.1"/>
    <property type="molecule type" value="Genomic_DNA"/>
</dbReference>
<name>A0ABT2N345_9CYAN</name>
<accession>A0ABT2N345</accession>
<dbReference type="InterPro" id="IPR011050">
    <property type="entry name" value="Pectin_lyase_fold/virulence"/>
</dbReference>
<dbReference type="Gene3D" id="2.160.20.10">
    <property type="entry name" value="Single-stranded right-handed beta-helix, Pectin lyase-like"/>
    <property type="match status" value="1"/>
</dbReference>
<dbReference type="Pfam" id="PF12770">
    <property type="entry name" value="CHAT"/>
    <property type="match status" value="1"/>
</dbReference>
<feature type="domain" description="Filamentous haemagglutinin FhaB/tRNA nuclease CdiA-like TPS" evidence="1">
    <location>
        <begin position="59"/>
        <end position="173"/>
    </location>
</feature>
<reference evidence="2 3" key="1">
    <citation type="journal article" date="2022" name="Front. Microbiol.">
        <title>High genomic differentiation and limited gene flow indicate recent cryptic speciation within the genus Laspinema (cyanobacteria).</title>
        <authorList>
            <person name="Stanojkovic A."/>
            <person name="Skoupy S."/>
            <person name="Skaloud P."/>
            <person name="Dvorak P."/>
        </authorList>
    </citation>
    <scope>NUCLEOTIDE SEQUENCE [LARGE SCALE GENOMIC DNA]</scope>
    <source>
        <strain evidence="2 3">D3b</strain>
    </source>
</reference>
<keyword evidence="3" id="KW-1185">Reference proteome</keyword>
<dbReference type="NCBIfam" id="TIGR01901">
    <property type="entry name" value="adhes_NPXG"/>
    <property type="match status" value="1"/>
</dbReference>
<dbReference type="Proteomes" id="UP001525961">
    <property type="component" value="Unassembled WGS sequence"/>
</dbReference>
<dbReference type="InterPro" id="IPR024983">
    <property type="entry name" value="CHAT_dom"/>
</dbReference>
<dbReference type="RefSeq" id="WP_261234769.1">
    <property type="nucleotide sequence ID" value="NZ_JAMXFA010000005.1"/>
</dbReference>
<dbReference type="SMART" id="SM00912">
    <property type="entry name" value="Haemagg_act"/>
    <property type="match status" value="1"/>
</dbReference>
<dbReference type="Pfam" id="PF05860">
    <property type="entry name" value="TPS"/>
    <property type="match status" value="1"/>
</dbReference>
<dbReference type="InterPro" id="IPR008638">
    <property type="entry name" value="FhaB/CdiA-like_TPS"/>
</dbReference>
<evidence type="ECO:0000313" key="2">
    <source>
        <dbReference type="EMBL" id="MCT7977108.1"/>
    </source>
</evidence>
<organism evidence="2 3">
    <name type="scientific">Laspinema olomoucense D3b</name>
    <dbReference type="NCBI Taxonomy" id="2953688"/>
    <lineage>
        <taxon>Bacteria</taxon>
        <taxon>Bacillati</taxon>
        <taxon>Cyanobacteriota</taxon>
        <taxon>Cyanophyceae</taxon>
        <taxon>Oscillatoriophycideae</taxon>
        <taxon>Oscillatoriales</taxon>
        <taxon>Laspinemataceae</taxon>
        <taxon>Laspinema</taxon>
        <taxon>Laspinema olomoucense</taxon>
    </lineage>
</organism>
<proteinExistence type="predicted"/>
<gene>
    <name evidence="2" type="ORF">NG792_05125</name>
</gene>
<sequence length="1644" mass="172505">MLVKQRSQMLEGIAAMDRKKVFIPKSGKSYPKAHFIGLLMLPFAVFFSALSAQSQPILPATDGTGTVVTPEGTRYDITGGQRSSDGRNLFHSFTEFGLNPAEIANFISNPEIVNILGRINGGNASYINGLIQVTGGASHLYLMNPAGIVFGPNASLNVPGSFLATTATGIGFNDGWFNAVGGNLYGDLVGTPSAFVFETVQPGAIINSGNLTVPSGQNLTLMGGTILNQGTVASPEGSMTMATVPGSSWVRLSQPNHLLSLDISAPFPIAPIALPALLTGGNSSHVTDVRINPDGTVQLISSGLGIASGDVVTTQSHLEGETVSLSAHQNLTLVKTTLQTTGDMLLRAGDTVRVRDRLHRPFLAHSGGNLTLQGDRAIDILALDSIASVDQVKFQFEPFRAGGDITLVSDGPISGDSHFATGGNFAIRTASGEPGTLISLFDPIVTSNGDVSFGDYTGASLKVEAGGSIIGVSINITQPDTTLTGSDPDIPILTSSPSVILRAGEGSLSNVANVPPDQTISDTVFSGGESFSRGSITVNNITTAGGPAILSATSDIITGNLTTNGGDISVLSRTGNIITAGEVVSLGTTVNGNINLNAGNTLTVGMVKSGSGNITLTGNEIDLNATVTGTGILTLQPRNPNQNIVLSGERDSGNTILDLTVADLAALEDGFNSVIIGAENSTGLITIAGVVDFSDPVTLRSPQGRGATDIAGNLTLSDNATLNIDTAGATLVSADVITEGELSFGNIFLNADVTFSGSNITFNGTIDGERQLNVSSPLGTVRVNQPIGSEVPLRNLDIVADVLTLSSDIVAQGNILLNSAVILGNDIRLSTLTPGSLITFNNTLNSQENAAESLTLNTAGGIIFAREVGGGEGGALGAIAIEETTQMTASEAITASRLTVNSSGTVALEDVTLVAENANPTTPVVELNATEQIAVGNVTANPGKMSLTSTNSFVTTGDMTSPGGTLEVTAGQEITTGILNTSTTTGTGGEITLTSTNNRILTEEINTSGLFGGGTLTISTCETCQGIAGQPLAPGIQTSTIATNATEQAAGDVTLTAPGDIQVGSISAQGSTGGTAEITTGRFFRATDTLLDENSPDASISTAGLSEEGEIKISHGSAIAQAPFIIGDPQLNGTLAAIMTAGNNIIVPVQSFPFSFTQGNISLVSAAREPSIIIPSVPIPESPPSLALPENPLQTQLERPPEAQPLIQLESRQLDSRILPQDRVATARLNLDNFLNQGTENLPLTIEQIEGLRQSEFETYFKEDLGSDSLSYEEIVQRLRQISQETGTNPAILYVLSRGDRLDLVLVTPQGQPIHRVIPEANQEELLSTARNLLSQVTDPKRLNTQTYLPPARQLYQWLIAPIVAELEAQEIDTLAFSMDAGLRTLPVAALHDGEQFLVQKYRLGLIPSVNLTDTRYEDIRNFPVLAMGASTFTNLPNLPAVPLELQAIIETLENGQSFLNEEFTLENLKFQRASQPFRLVHLATHGQFNPGDPSESYIQLWDGPLNLQQMRDLDWNNPPVDLLVLSACRTAIGSLEAELGFAGLAVRIGAKTAIASLTYVSDEGTLALMTEFYQSLKTAPIKAEALRQAQIAMLEGRVRFEGDRLYSESANFSLRSDGINENQTRDFKHPYFWAVFTLIGSPW</sequence>
<protein>
    <submittedName>
        <fullName evidence="2">CHAT domain-containing protein</fullName>
    </submittedName>
</protein>
<comment type="caution">
    <text evidence="2">The sequence shown here is derived from an EMBL/GenBank/DDBJ whole genome shotgun (WGS) entry which is preliminary data.</text>
</comment>
<evidence type="ECO:0000313" key="3">
    <source>
        <dbReference type="Proteomes" id="UP001525961"/>
    </source>
</evidence>
<dbReference type="InterPro" id="IPR012334">
    <property type="entry name" value="Pectin_lyas_fold"/>
</dbReference>
<dbReference type="SUPFAM" id="SSF51126">
    <property type="entry name" value="Pectin lyase-like"/>
    <property type="match status" value="1"/>
</dbReference>
<evidence type="ECO:0000259" key="1">
    <source>
        <dbReference type="SMART" id="SM00912"/>
    </source>
</evidence>